<reference evidence="1" key="1">
    <citation type="submission" date="2022-03" db="EMBL/GenBank/DDBJ databases">
        <title>The complete genome sequence of a Methyloterrigena soli.</title>
        <authorList>
            <person name="Zi Z."/>
        </authorList>
    </citation>
    <scope>NUCLEOTIDE SEQUENCE</scope>
    <source>
        <strain evidence="1">M48</strain>
    </source>
</reference>
<dbReference type="PIRSF" id="PIRSF008502">
    <property type="entry name" value="UCP008502"/>
    <property type="match status" value="1"/>
</dbReference>
<protein>
    <submittedName>
        <fullName evidence="1">DUF1697 domain-containing protein</fullName>
    </submittedName>
</protein>
<proteinExistence type="predicted"/>
<keyword evidence="2" id="KW-1185">Reference proteome</keyword>
<dbReference type="RefSeq" id="WP_281734529.1">
    <property type="nucleotide sequence ID" value="NZ_JAKETQ010000001.1"/>
</dbReference>
<dbReference type="PANTHER" id="PTHR36439:SF1">
    <property type="entry name" value="DUF1697 DOMAIN-CONTAINING PROTEIN"/>
    <property type="match status" value="1"/>
</dbReference>
<accession>A0AA41QKP1</accession>
<dbReference type="SUPFAM" id="SSF160379">
    <property type="entry name" value="SP0830-like"/>
    <property type="match status" value="1"/>
</dbReference>
<name>A0AA41QKP1_9HYPH</name>
<organism evidence="1 2">
    <name type="scientific">Paradevosia shaoguanensis</name>
    <dbReference type="NCBI Taxonomy" id="1335043"/>
    <lineage>
        <taxon>Bacteria</taxon>
        <taxon>Pseudomonadati</taxon>
        <taxon>Pseudomonadota</taxon>
        <taxon>Alphaproteobacteria</taxon>
        <taxon>Hyphomicrobiales</taxon>
        <taxon>Devosiaceae</taxon>
        <taxon>Paradevosia</taxon>
    </lineage>
</organism>
<dbReference type="Proteomes" id="UP001156140">
    <property type="component" value="Unassembled WGS sequence"/>
</dbReference>
<dbReference type="PANTHER" id="PTHR36439">
    <property type="entry name" value="BLL4334 PROTEIN"/>
    <property type="match status" value="1"/>
</dbReference>
<evidence type="ECO:0000313" key="1">
    <source>
        <dbReference type="EMBL" id="MCI0125226.1"/>
    </source>
</evidence>
<sequence>MAAIPYAAFLRGVNLGGRTTRSADLKAAFEAMGYKDARTLIASGNVLFSAEREADAELAGTIEKGLKDKFGFEIGVVLRSIDELRAMVAAEPFKSLPEGADAKRYVLFLREAVGKSLKLPFGVEGDHDVLSVTPTEIFAVAWHMPNGRYGEGLDALEKQFPKGTLMTMRNWNTILKAVA</sequence>
<dbReference type="InterPro" id="IPR012545">
    <property type="entry name" value="DUF1697"/>
</dbReference>
<comment type="caution">
    <text evidence="1">The sequence shown here is derived from an EMBL/GenBank/DDBJ whole genome shotgun (WGS) entry which is preliminary data.</text>
</comment>
<evidence type="ECO:0000313" key="2">
    <source>
        <dbReference type="Proteomes" id="UP001156140"/>
    </source>
</evidence>
<dbReference type="Gene3D" id="3.30.70.1280">
    <property type="entry name" value="SP0830-like domains"/>
    <property type="match status" value="1"/>
</dbReference>
<gene>
    <name evidence="1" type="ORF">ML536_00145</name>
</gene>
<dbReference type="AlphaFoldDB" id="A0AA41QKP1"/>
<dbReference type="EMBL" id="JALAZD010000001">
    <property type="protein sequence ID" value="MCI0125226.1"/>
    <property type="molecule type" value="Genomic_DNA"/>
</dbReference>
<dbReference type="Pfam" id="PF08002">
    <property type="entry name" value="DUF1697"/>
    <property type="match status" value="1"/>
</dbReference>